<dbReference type="InterPro" id="IPR000040">
    <property type="entry name" value="AML1_Runt"/>
</dbReference>
<protein>
    <recommendedName>
        <fullName evidence="5">Runt domain-containing protein</fullName>
    </recommendedName>
</protein>
<dbReference type="Gene3D" id="2.60.40.720">
    <property type="match status" value="1"/>
</dbReference>
<keyword evidence="3" id="KW-0804">Transcription</keyword>
<dbReference type="InterPro" id="IPR012346">
    <property type="entry name" value="p53/RUNT-type_TF_DNA-bd_sf"/>
</dbReference>
<accession>A0A3P8JJ85</accession>
<dbReference type="InterPro" id="IPR013524">
    <property type="entry name" value="Runt_dom"/>
</dbReference>
<dbReference type="PROSITE" id="PS51062">
    <property type="entry name" value="RUNT"/>
    <property type="match status" value="1"/>
</dbReference>
<feature type="domain" description="Runt" evidence="5">
    <location>
        <begin position="4"/>
        <end position="130"/>
    </location>
</feature>
<keyword evidence="2" id="KW-0805">Transcription regulation</keyword>
<dbReference type="PRINTS" id="PR00967">
    <property type="entry name" value="ONCOGENEAML1"/>
</dbReference>
<gene>
    <name evidence="6" type="ORF">ECPE_LOCUS3544</name>
</gene>
<dbReference type="SUPFAM" id="SSF49417">
    <property type="entry name" value="p53-like transcription factors"/>
    <property type="match status" value="1"/>
</dbReference>
<keyword evidence="4" id="KW-0539">Nucleus</keyword>
<keyword evidence="7" id="KW-1185">Reference proteome</keyword>
<evidence type="ECO:0000256" key="3">
    <source>
        <dbReference type="ARBA" id="ARBA00023163"/>
    </source>
</evidence>
<evidence type="ECO:0000256" key="2">
    <source>
        <dbReference type="ARBA" id="ARBA00023015"/>
    </source>
</evidence>
<dbReference type="Pfam" id="PF00853">
    <property type="entry name" value="Runt"/>
    <property type="match status" value="1"/>
</dbReference>
<dbReference type="GO" id="GO:0000978">
    <property type="term" value="F:RNA polymerase II cis-regulatory region sequence-specific DNA binding"/>
    <property type="evidence" value="ECO:0007669"/>
    <property type="project" value="TreeGrafter"/>
</dbReference>
<dbReference type="AlphaFoldDB" id="A0A3P8JJ85"/>
<dbReference type="GO" id="GO:0005634">
    <property type="term" value="C:nucleus"/>
    <property type="evidence" value="ECO:0007669"/>
    <property type="project" value="UniProtKB-SubCell"/>
</dbReference>
<evidence type="ECO:0000256" key="4">
    <source>
        <dbReference type="ARBA" id="ARBA00023242"/>
    </source>
</evidence>
<dbReference type="InterPro" id="IPR008967">
    <property type="entry name" value="p53-like_TF_DNA-bd_sf"/>
</dbReference>
<dbReference type="PANTHER" id="PTHR11950">
    <property type="entry name" value="RUNT RELATED"/>
    <property type="match status" value="1"/>
</dbReference>
<evidence type="ECO:0000256" key="1">
    <source>
        <dbReference type="ARBA" id="ARBA00004123"/>
    </source>
</evidence>
<name>A0A3P8JJ85_9TREM</name>
<dbReference type="Proteomes" id="UP000272942">
    <property type="component" value="Unassembled WGS sequence"/>
</dbReference>
<dbReference type="OrthoDB" id="10029800at2759"/>
<organism evidence="6 7">
    <name type="scientific">Echinostoma caproni</name>
    <dbReference type="NCBI Taxonomy" id="27848"/>
    <lineage>
        <taxon>Eukaryota</taxon>
        <taxon>Metazoa</taxon>
        <taxon>Spiralia</taxon>
        <taxon>Lophotrochozoa</taxon>
        <taxon>Platyhelminthes</taxon>
        <taxon>Trematoda</taxon>
        <taxon>Digenea</taxon>
        <taxon>Plagiorchiida</taxon>
        <taxon>Echinostomata</taxon>
        <taxon>Echinostomatoidea</taxon>
        <taxon>Echinostomatidae</taxon>
        <taxon>Echinostoma</taxon>
    </lineage>
</organism>
<evidence type="ECO:0000259" key="5">
    <source>
        <dbReference type="PROSITE" id="PS51062"/>
    </source>
</evidence>
<evidence type="ECO:0000313" key="7">
    <source>
        <dbReference type="Proteomes" id="UP000272942"/>
    </source>
</evidence>
<evidence type="ECO:0000313" key="6">
    <source>
        <dbReference type="EMBL" id="VDP69813.1"/>
    </source>
</evidence>
<dbReference type="GO" id="GO:0005524">
    <property type="term" value="F:ATP binding"/>
    <property type="evidence" value="ECO:0007669"/>
    <property type="project" value="InterPro"/>
</dbReference>
<comment type="subcellular location">
    <subcellularLocation>
        <location evidence="1">Nucleus</location>
    </subcellularLocation>
</comment>
<dbReference type="EMBL" id="UZAN01040483">
    <property type="protein sequence ID" value="VDP69813.1"/>
    <property type="molecule type" value="Genomic_DNA"/>
</dbReference>
<dbReference type="PANTHER" id="PTHR11950:SF31">
    <property type="entry name" value="SEGMENTATION PROTEIN RUNT"/>
    <property type="match status" value="1"/>
</dbReference>
<sequence length="151" mass="17270">MHLHHFAHITKHTMDLIQTSSPHLFCTPLPKHWRSNKSLPNQFRVVSLITIPDGTRVSVSAGNEDRPFAELKNPITVMHGNEARFSDLRFLGRSGRGESFFSIIVSKHHSVYLHANFSQRSTDHLSHLYTSENLKVFEIRSVSKKRSVKVS</sequence>
<dbReference type="GO" id="GO:0000981">
    <property type="term" value="F:DNA-binding transcription factor activity, RNA polymerase II-specific"/>
    <property type="evidence" value="ECO:0007669"/>
    <property type="project" value="TreeGrafter"/>
</dbReference>
<proteinExistence type="predicted"/>
<reference evidence="6 7" key="1">
    <citation type="submission" date="2018-11" db="EMBL/GenBank/DDBJ databases">
        <authorList>
            <consortium name="Pathogen Informatics"/>
        </authorList>
    </citation>
    <scope>NUCLEOTIDE SEQUENCE [LARGE SCALE GENOMIC DNA]</scope>
    <source>
        <strain evidence="6 7">Egypt</strain>
    </source>
</reference>